<name>A0A090T1X4_9VIBR</name>
<keyword evidence="1" id="KW-0472">Membrane</keyword>
<keyword evidence="3" id="KW-1185">Reference proteome</keyword>
<feature type="transmembrane region" description="Helical" evidence="1">
    <location>
        <begin position="21"/>
        <end position="43"/>
    </location>
</feature>
<evidence type="ECO:0000256" key="1">
    <source>
        <dbReference type="SAM" id="Phobius"/>
    </source>
</evidence>
<evidence type="ECO:0000313" key="3">
    <source>
        <dbReference type="Proteomes" id="UP000029224"/>
    </source>
</evidence>
<dbReference type="EMBL" id="BBMT01000004">
    <property type="protein sequence ID" value="GAL33971.1"/>
    <property type="molecule type" value="Genomic_DNA"/>
</dbReference>
<dbReference type="Proteomes" id="UP000029224">
    <property type="component" value="Unassembled WGS sequence"/>
</dbReference>
<proteinExistence type="predicted"/>
<accession>A0A090T1X4</accession>
<gene>
    <name evidence="2" type="ORF">JCM19240_879</name>
</gene>
<keyword evidence="1" id="KW-0812">Transmembrane</keyword>
<sequence length="84" mass="9191">MSTIPSCSSVKLGRKEKVGYALGDLASNFSYGFVSLFLLYFYTDIYGLTATQASLIFLIARTIDAVYNLLIATSLIKPKPNTVN</sequence>
<evidence type="ECO:0000313" key="2">
    <source>
        <dbReference type="EMBL" id="GAL33971.1"/>
    </source>
</evidence>
<protein>
    <submittedName>
        <fullName evidence="2">Xyloside transporter XynT</fullName>
    </submittedName>
</protein>
<comment type="caution">
    <text evidence="2">The sequence shown here is derived from an EMBL/GenBank/DDBJ whole genome shotgun (WGS) entry which is preliminary data.</text>
</comment>
<organism evidence="2 3">
    <name type="scientific">Vibrio maritimus</name>
    <dbReference type="NCBI Taxonomy" id="990268"/>
    <lineage>
        <taxon>Bacteria</taxon>
        <taxon>Pseudomonadati</taxon>
        <taxon>Pseudomonadota</taxon>
        <taxon>Gammaproteobacteria</taxon>
        <taxon>Vibrionales</taxon>
        <taxon>Vibrionaceae</taxon>
        <taxon>Vibrio</taxon>
    </lineage>
</organism>
<keyword evidence="1" id="KW-1133">Transmembrane helix</keyword>
<feature type="transmembrane region" description="Helical" evidence="1">
    <location>
        <begin position="55"/>
        <end position="76"/>
    </location>
</feature>
<reference evidence="2 3" key="2">
    <citation type="submission" date="2014-09" db="EMBL/GenBank/DDBJ databases">
        <authorList>
            <consortium name="NBRP consortium"/>
            <person name="Sawabe T."/>
            <person name="Meirelles P."/>
            <person name="Nakanishi M."/>
            <person name="Sayaka M."/>
            <person name="Hattori M."/>
            <person name="Ohkuma M."/>
        </authorList>
    </citation>
    <scope>NUCLEOTIDE SEQUENCE [LARGE SCALE GENOMIC DNA]</scope>
    <source>
        <strain evidence="2 3">JCM 19240</strain>
    </source>
</reference>
<dbReference type="AlphaFoldDB" id="A0A090T1X4"/>
<dbReference type="Pfam" id="PF13347">
    <property type="entry name" value="MFS_2"/>
    <property type="match status" value="1"/>
</dbReference>
<reference evidence="2 3" key="1">
    <citation type="submission" date="2014-09" db="EMBL/GenBank/DDBJ databases">
        <title>Vibrio maritimus JCM 19240. (C210) whole genome shotgun sequence.</title>
        <authorList>
            <person name="Sawabe T."/>
            <person name="Meirelles P."/>
            <person name="Nakanishi M."/>
            <person name="Sayaka M."/>
            <person name="Hattori M."/>
            <person name="Ohkuma M."/>
        </authorList>
    </citation>
    <scope>NUCLEOTIDE SEQUENCE [LARGE SCALE GENOMIC DNA]</scope>
    <source>
        <strain evidence="2 3">JCM 19240</strain>
    </source>
</reference>